<dbReference type="GO" id="GO:0005198">
    <property type="term" value="F:structural molecule activity"/>
    <property type="evidence" value="ECO:0007669"/>
    <property type="project" value="UniProtKB-UniRule"/>
</dbReference>
<proteinExistence type="inferred from homology"/>
<sequence length="285" mass="31426">MRINNNIPALNTHRIFTGNTNAMQKSLERLSSGKRINRAADDAAGMAISQKMQAQVRGLRQASRNSLDGISLIQTAEGALNEIHAMLQRMRELSVQGANGTYTEDDLKAIGDEIVQLTEQIDQIANNTEFNGKKLLNGKEKVQLQVGANEGQTIEIDMNDINATISGLEINDFKKEIEDAIKAAEKDEKLSNEKIANGIEIFNTAIDRVAGMRSKLGAYQNRLEHTMKNIDNTAENLTSSMSRIEDADMALEMSEFTRLNILQQAGTAMLAQANQLPQGVLQLLR</sequence>
<dbReference type="GO" id="GO:0005576">
    <property type="term" value="C:extracellular region"/>
    <property type="evidence" value="ECO:0007669"/>
    <property type="project" value="UniProtKB-SubCell"/>
</dbReference>
<dbReference type="RefSeq" id="WP_154484183.1">
    <property type="nucleotide sequence ID" value="NZ_JAHLOA010000020.1"/>
</dbReference>
<accession>A0A844FHR1</accession>
<organism evidence="7 8">
    <name type="scientific">Anaerosalibacter bizertensis</name>
    <dbReference type="NCBI Taxonomy" id="932217"/>
    <lineage>
        <taxon>Bacteria</taxon>
        <taxon>Bacillati</taxon>
        <taxon>Bacillota</taxon>
        <taxon>Tissierellia</taxon>
        <taxon>Tissierellales</taxon>
        <taxon>Sporanaerobacteraceae</taxon>
        <taxon>Anaerosalibacter</taxon>
    </lineage>
</organism>
<evidence type="ECO:0000256" key="2">
    <source>
        <dbReference type="ARBA" id="ARBA00020110"/>
    </source>
</evidence>
<comment type="function">
    <text evidence="4">Flagellin is the subunit protein which polymerizes to form the filaments of bacterial flagella.</text>
</comment>
<gene>
    <name evidence="7" type="ORF">FYJ27_07130</name>
</gene>
<dbReference type="EMBL" id="VULR01000008">
    <property type="protein sequence ID" value="MSS43501.1"/>
    <property type="molecule type" value="Genomic_DNA"/>
</dbReference>
<comment type="subcellular location">
    <subcellularLocation>
        <location evidence="4">Secreted</location>
    </subcellularLocation>
    <subcellularLocation>
        <location evidence="4">Bacterial flagellum</location>
    </subcellularLocation>
</comment>
<dbReference type="Pfam" id="PF00669">
    <property type="entry name" value="Flagellin_N"/>
    <property type="match status" value="1"/>
</dbReference>
<evidence type="ECO:0000259" key="6">
    <source>
        <dbReference type="Pfam" id="PF00700"/>
    </source>
</evidence>
<protein>
    <recommendedName>
        <fullName evidence="2 4">Flagellin</fullName>
    </recommendedName>
</protein>
<dbReference type="InterPro" id="IPR046358">
    <property type="entry name" value="Flagellin_C"/>
</dbReference>
<dbReference type="Proteomes" id="UP000462760">
    <property type="component" value="Unassembled WGS sequence"/>
</dbReference>
<keyword evidence="7" id="KW-0966">Cell projection</keyword>
<evidence type="ECO:0000313" key="7">
    <source>
        <dbReference type="EMBL" id="MSS43501.1"/>
    </source>
</evidence>
<keyword evidence="7" id="KW-0969">Cilium</keyword>
<name>A0A844FHR1_9FIRM</name>
<dbReference type="AlphaFoldDB" id="A0A844FHR1"/>
<keyword evidence="4" id="KW-0964">Secreted</keyword>
<dbReference type="SUPFAM" id="SSF64518">
    <property type="entry name" value="Phase 1 flagellin"/>
    <property type="match status" value="1"/>
</dbReference>
<dbReference type="InterPro" id="IPR042187">
    <property type="entry name" value="Flagellin_C_sub2"/>
</dbReference>
<evidence type="ECO:0000313" key="8">
    <source>
        <dbReference type="Proteomes" id="UP000462760"/>
    </source>
</evidence>
<evidence type="ECO:0000256" key="1">
    <source>
        <dbReference type="ARBA" id="ARBA00005709"/>
    </source>
</evidence>
<feature type="domain" description="Flagellin N-terminal" evidence="5">
    <location>
        <begin position="3"/>
        <end position="139"/>
    </location>
</feature>
<dbReference type="Gene3D" id="6.10.10.10">
    <property type="entry name" value="Flagellar export chaperone, C-terminal domain"/>
    <property type="match status" value="1"/>
</dbReference>
<comment type="caution">
    <text evidence="7">The sequence shown here is derived from an EMBL/GenBank/DDBJ whole genome shotgun (WGS) entry which is preliminary data.</text>
</comment>
<keyword evidence="7" id="KW-0282">Flagellum</keyword>
<dbReference type="Gene3D" id="1.20.1330.10">
    <property type="entry name" value="f41 fragment of flagellin, N-terminal domain"/>
    <property type="match status" value="1"/>
</dbReference>
<dbReference type="InterPro" id="IPR001492">
    <property type="entry name" value="Flagellin"/>
</dbReference>
<dbReference type="PRINTS" id="PR00207">
    <property type="entry name" value="FLAGELLIN"/>
</dbReference>
<dbReference type="Pfam" id="PF00700">
    <property type="entry name" value="Flagellin_C"/>
    <property type="match status" value="1"/>
</dbReference>
<dbReference type="GO" id="GO:0009288">
    <property type="term" value="C:bacterial-type flagellum"/>
    <property type="evidence" value="ECO:0007669"/>
    <property type="project" value="UniProtKB-SubCell"/>
</dbReference>
<comment type="similarity">
    <text evidence="1 4">Belongs to the bacterial flagellin family.</text>
</comment>
<evidence type="ECO:0000256" key="3">
    <source>
        <dbReference type="ARBA" id="ARBA00023143"/>
    </source>
</evidence>
<dbReference type="OrthoDB" id="9796789at2"/>
<evidence type="ECO:0000256" key="4">
    <source>
        <dbReference type="RuleBase" id="RU362073"/>
    </source>
</evidence>
<feature type="domain" description="Flagellin C-terminal" evidence="6">
    <location>
        <begin position="200"/>
        <end position="284"/>
    </location>
</feature>
<reference evidence="7 8" key="1">
    <citation type="submission" date="2019-08" db="EMBL/GenBank/DDBJ databases">
        <title>In-depth cultivation of the pig gut microbiome towards novel bacterial diversity and tailored functional studies.</title>
        <authorList>
            <person name="Wylensek D."/>
            <person name="Hitch T.C.A."/>
            <person name="Clavel T."/>
        </authorList>
    </citation>
    <scope>NUCLEOTIDE SEQUENCE [LARGE SCALE GENOMIC DNA]</scope>
    <source>
        <strain evidence="7 8">Med78-601-WT-4W-RMD-3</strain>
    </source>
</reference>
<dbReference type="InterPro" id="IPR001029">
    <property type="entry name" value="Flagellin_N"/>
</dbReference>
<evidence type="ECO:0000259" key="5">
    <source>
        <dbReference type="Pfam" id="PF00669"/>
    </source>
</evidence>
<keyword evidence="3 4" id="KW-0975">Bacterial flagellum</keyword>
<dbReference type="PANTHER" id="PTHR42792">
    <property type="entry name" value="FLAGELLIN"/>
    <property type="match status" value="1"/>
</dbReference>
<dbReference type="PANTHER" id="PTHR42792:SF2">
    <property type="entry name" value="FLAGELLIN"/>
    <property type="match status" value="1"/>
</dbReference>